<evidence type="ECO:0000313" key="6">
    <source>
        <dbReference type="EMBL" id="CAE0722914.1"/>
    </source>
</evidence>
<comment type="cofactor">
    <cofactor evidence="1">
        <name>Zn(2+)</name>
        <dbReference type="ChEBI" id="CHEBI:29105"/>
    </cofactor>
</comment>
<dbReference type="GO" id="GO:0004812">
    <property type="term" value="F:aminoacyl-tRNA ligase activity"/>
    <property type="evidence" value="ECO:0007669"/>
    <property type="project" value="InterPro"/>
</dbReference>
<feature type="compositionally biased region" description="Low complexity" evidence="4">
    <location>
        <begin position="1"/>
        <end position="11"/>
    </location>
</feature>
<accession>A0A7S4APQ0</accession>
<dbReference type="GO" id="GO:0009507">
    <property type="term" value="C:chloroplast"/>
    <property type="evidence" value="ECO:0007669"/>
    <property type="project" value="UniProtKB-SubCell"/>
</dbReference>
<dbReference type="SUPFAM" id="SSF55186">
    <property type="entry name" value="ThrRS/AlaRS common domain"/>
    <property type="match status" value="1"/>
</dbReference>
<dbReference type="SMART" id="SM00863">
    <property type="entry name" value="tRNA_SAD"/>
    <property type="match status" value="1"/>
</dbReference>
<proteinExistence type="inferred from homology"/>
<comment type="subcellular location">
    <subcellularLocation>
        <location evidence="2">Plastid</location>
        <location evidence="2">Chloroplast</location>
    </subcellularLocation>
</comment>
<dbReference type="InterPro" id="IPR018163">
    <property type="entry name" value="Thr/Ala-tRNA-synth_IIc_edit"/>
</dbReference>
<dbReference type="EMBL" id="HBIX01022464">
    <property type="protein sequence ID" value="CAE0722914.1"/>
    <property type="molecule type" value="Transcribed_RNA"/>
</dbReference>
<dbReference type="Gene3D" id="2.40.30.130">
    <property type="match status" value="1"/>
</dbReference>
<dbReference type="InterPro" id="IPR009000">
    <property type="entry name" value="Transl_B-barrel_sf"/>
</dbReference>
<evidence type="ECO:0000259" key="5">
    <source>
        <dbReference type="SMART" id="SM00863"/>
    </source>
</evidence>
<dbReference type="PANTHER" id="PTHR43462">
    <property type="entry name" value="ALANYL-TRNA EDITING PROTEIN"/>
    <property type="match status" value="1"/>
</dbReference>
<comment type="similarity">
    <text evidence="3">Belongs to the class-II aminoacyl-tRNA synthetase family. Alax-L subfamily.</text>
</comment>
<feature type="region of interest" description="Disordered" evidence="4">
    <location>
        <begin position="1"/>
        <end position="22"/>
    </location>
</feature>
<evidence type="ECO:0000256" key="3">
    <source>
        <dbReference type="ARBA" id="ARBA00008429"/>
    </source>
</evidence>
<dbReference type="PANTHER" id="PTHR43462:SF2">
    <property type="entry name" value="THREONYL AND ALANYL TRNA SYNTHETASE SECOND ADDITIONAL DOMAIN-CONTAINING PROTEIN"/>
    <property type="match status" value="1"/>
</dbReference>
<evidence type="ECO:0000256" key="1">
    <source>
        <dbReference type="ARBA" id="ARBA00001947"/>
    </source>
</evidence>
<dbReference type="Pfam" id="PF07973">
    <property type="entry name" value="tRNA_SAD"/>
    <property type="match status" value="1"/>
</dbReference>
<sequence length="323" mass="35452">MTPLPQNNDTTTQDDHDPLPPTEMIYYTYDGNFQLDCEAKILAGQFIDGDEKTERENIGQTGERVVQLSLDRTVLYAQGGGQPTDTGSILIGGDATGKEKSEIFVTKVVLDRATGVATHTGTLKPTSKDCASIGAAVPPPFSFSWIGADVKVSVDADRRQILSECHTAGHVVDMAMARCETMMPPTKAYHFLDGPYVEYKGTIPAEEKSVLLEKLQATFQELVESDVATEISSVSRSDAEEICNKMTGSGSGNQADDYFQLKKMFREDEIVRIVRVAGWPVPCGGTHVKSTGELKNRNWGITGFRCKKGVVRVKYGQEWNKEK</sequence>
<organism evidence="6">
    <name type="scientific">Pseudo-nitzschia australis</name>
    <dbReference type="NCBI Taxonomy" id="44445"/>
    <lineage>
        <taxon>Eukaryota</taxon>
        <taxon>Sar</taxon>
        <taxon>Stramenopiles</taxon>
        <taxon>Ochrophyta</taxon>
        <taxon>Bacillariophyta</taxon>
        <taxon>Bacillariophyceae</taxon>
        <taxon>Bacillariophycidae</taxon>
        <taxon>Bacillariales</taxon>
        <taxon>Bacillariaceae</taxon>
        <taxon>Pseudo-nitzschia</taxon>
    </lineage>
</organism>
<dbReference type="AlphaFoldDB" id="A0A7S4APQ0"/>
<protein>
    <recommendedName>
        <fullName evidence="5">Threonyl/alanyl tRNA synthetase SAD domain-containing protein</fullName>
    </recommendedName>
</protein>
<evidence type="ECO:0000256" key="2">
    <source>
        <dbReference type="ARBA" id="ARBA00004229"/>
    </source>
</evidence>
<dbReference type="InterPro" id="IPR051335">
    <property type="entry name" value="Alanyl-tRNA_Editing_Enzymes"/>
</dbReference>
<feature type="domain" description="Threonyl/alanyl tRNA synthetase SAD" evidence="5">
    <location>
        <begin position="271"/>
        <end position="314"/>
    </location>
</feature>
<reference evidence="6" key="1">
    <citation type="submission" date="2021-01" db="EMBL/GenBank/DDBJ databases">
        <authorList>
            <person name="Corre E."/>
            <person name="Pelletier E."/>
            <person name="Niang G."/>
            <person name="Scheremetjew M."/>
            <person name="Finn R."/>
            <person name="Kale V."/>
            <person name="Holt S."/>
            <person name="Cochrane G."/>
            <person name="Meng A."/>
            <person name="Brown T."/>
            <person name="Cohen L."/>
        </authorList>
    </citation>
    <scope>NUCLEOTIDE SEQUENCE</scope>
    <source>
        <strain evidence="6">10249 10 AB</strain>
    </source>
</reference>
<gene>
    <name evidence="6" type="ORF">PAUS00366_LOCUS15670</name>
</gene>
<dbReference type="Gene3D" id="3.30.980.10">
    <property type="entry name" value="Threonyl-trna Synthetase, Chain A, domain 2"/>
    <property type="match status" value="1"/>
</dbReference>
<evidence type="ECO:0000256" key="4">
    <source>
        <dbReference type="SAM" id="MobiDB-lite"/>
    </source>
</evidence>
<dbReference type="GO" id="GO:0043039">
    <property type="term" value="P:tRNA aminoacylation"/>
    <property type="evidence" value="ECO:0007669"/>
    <property type="project" value="InterPro"/>
</dbReference>
<dbReference type="GO" id="GO:0005524">
    <property type="term" value="F:ATP binding"/>
    <property type="evidence" value="ECO:0007669"/>
    <property type="project" value="InterPro"/>
</dbReference>
<dbReference type="SUPFAM" id="SSF50447">
    <property type="entry name" value="Translation proteins"/>
    <property type="match status" value="1"/>
</dbReference>
<dbReference type="InterPro" id="IPR012947">
    <property type="entry name" value="tRNA_SAD"/>
</dbReference>
<name>A0A7S4APQ0_9STRA</name>